<name>A0A9Q0K9E3_9MAGN</name>
<keyword evidence="2" id="KW-1185">Reference proteome</keyword>
<protein>
    <recommendedName>
        <fullName evidence="3">RRM domain-containing protein</fullName>
    </recommendedName>
</protein>
<reference evidence="1" key="1">
    <citation type="journal article" date="2023" name="Plant J.">
        <title>The genome of the king protea, Protea cynaroides.</title>
        <authorList>
            <person name="Chang J."/>
            <person name="Duong T.A."/>
            <person name="Schoeman C."/>
            <person name="Ma X."/>
            <person name="Roodt D."/>
            <person name="Barker N."/>
            <person name="Li Z."/>
            <person name="Van de Peer Y."/>
            <person name="Mizrachi E."/>
        </authorList>
    </citation>
    <scope>NUCLEOTIDE SEQUENCE</scope>
    <source>
        <tissue evidence="1">Young leaves</tissue>
    </source>
</reference>
<dbReference type="Proteomes" id="UP001141806">
    <property type="component" value="Unassembled WGS sequence"/>
</dbReference>
<organism evidence="1 2">
    <name type="scientific">Protea cynaroides</name>
    <dbReference type="NCBI Taxonomy" id="273540"/>
    <lineage>
        <taxon>Eukaryota</taxon>
        <taxon>Viridiplantae</taxon>
        <taxon>Streptophyta</taxon>
        <taxon>Embryophyta</taxon>
        <taxon>Tracheophyta</taxon>
        <taxon>Spermatophyta</taxon>
        <taxon>Magnoliopsida</taxon>
        <taxon>Proteales</taxon>
        <taxon>Proteaceae</taxon>
        <taxon>Protea</taxon>
    </lineage>
</organism>
<dbReference type="PANTHER" id="PTHR33527:SF18">
    <property type="entry name" value="F13O11.17 PROTEIN"/>
    <property type="match status" value="1"/>
</dbReference>
<evidence type="ECO:0000313" key="2">
    <source>
        <dbReference type="Proteomes" id="UP001141806"/>
    </source>
</evidence>
<dbReference type="OrthoDB" id="1882251at2759"/>
<evidence type="ECO:0008006" key="3">
    <source>
        <dbReference type="Google" id="ProtNLM"/>
    </source>
</evidence>
<sequence length="376" mass="41992">MHVFSGFLTGVESHQRETTGHHSREVTPFHEGRRVVIVRTKSCRSSAPHRLPQKEKCKSPKIQSGSNISHIIPALMAGSSSYSSWITGEELKSFHWIDREIFSRLVIQLGRNVEESMRVIGFWLWLEEMGSSNLIIKLQSTPDYIFNLILKEALNCLNRLETMIRSDQTQSLNEEENINMNFTLGVLNVTGVFSSGFFTEKKVSVLRSVNRFVTDVAPRAFDDIILQTLVHRAQFLGGPVLGPGPSVQSQPIIPGGLSSVSQFVVGGPSSSDSNPMVDLQGTPNDRTLFVTFSRGYPITERELSEFFTRNFGDCLESIYLQQDTEKPYGQALFALVVVRSANHLDLILQGAEDGKVKFVVNGKHARARKYLTKGST</sequence>
<dbReference type="PANTHER" id="PTHR33527">
    <property type="entry name" value="OS07G0274300 PROTEIN"/>
    <property type="match status" value="1"/>
</dbReference>
<comment type="caution">
    <text evidence="1">The sequence shown here is derived from an EMBL/GenBank/DDBJ whole genome shotgun (WGS) entry which is preliminary data.</text>
</comment>
<gene>
    <name evidence="1" type="ORF">NE237_018141</name>
</gene>
<evidence type="ECO:0000313" key="1">
    <source>
        <dbReference type="EMBL" id="KAJ4966292.1"/>
    </source>
</evidence>
<dbReference type="EMBL" id="JAMYWD010000007">
    <property type="protein sequence ID" value="KAJ4966292.1"/>
    <property type="molecule type" value="Genomic_DNA"/>
</dbReference>
<proteinExistence type="predicted"/>
<accession>A0A9Q0K9E3</accession>
<dbReference type="AlphaFoldDB" id="A0A9Q0K9E3"/>